<accession>A0AAV3Q9U8</accession>
<gene>
    <name evidence="2" type="ORF">LIER_16580</name>
</gene>
<evidence type="ECO:0000313" key="2">
    <source>
        <dbReference type="EMBL" id="GAA0159902.1"/>
    </source>
</evidence>
<evidence type="ECO:0000313" key="3">
    <source>
        <dbReference type="Proteomes" id="UP001454036"/>
    </source>
</evidence>
<feature type="compositionally biased region" description="Low complexity" evidence="1">
    <location>
        <begin position="127"/>
        <end position="139"/>
    </location>
</feature>
<feature type="region of interest" description="Disordered" evidence="1">
    <location>
        <begin position="119"/>
        <end position="139"/>
    </location>
</feature>
<dbReference type="EMBL" id="BAABME010003722">
    <property type="protein sequence ID" value="GAA0159902.1"/>
    <property type="molecule type" value="Genomic_DNA"/>
</dbReference>
<dbReference type="Proteomes" id="UP001454036">
    <property type="component" value="Unassembled WGS sequence"/>
</dbReference>
<proteinExistence type="predicted"/>
<sequence length="139" mass="15946">MRKYNGIELKVCILNKNVYVKYIKRNNPLKRPDKAKLEVMKAIATHLYDLNLSSSAFEENLSTLKETTATKQRPSSQFSIKKRTSMKVSPLKYLEKQGYLASHNPPSYFANNSMLMHSRSLNPRPPSSFSSQSLSQNFQ</sequence>
<name>A0AAV3Q9U8_LITER</name>
<protein>
    <submittedName>
        <fullName evidence="2">Uncharacterized protein</fullName>
    </submittedName>
</protein>
<organism evidence="2 3">
    <name type="scientific">Lithospermum erythrorhizon</name>
    <name type="common">Purple gromwell</name>
    <name type="synonym">Lithospermum officinale var. erythrorhizon</name>
    <dbReference type="NCBI Taxonomy" id="34254"/>
    <lineage>
        <taxon>Eukaryota</taxon>
        <taxon>Viridiplantae</taxon>
        <taxon>Streptophyta</taxon>
        <taxon>Embryophyta</taxon>
        <taxon>Tracheophyta</taxon>
        <taxon>Spermatophyta</taxon>
        <taxon>Magnoliopsida</taxon>
        <taxon>eudicotyledons</taxon>
        <taxon>Gunneridae</taxon>
        <taxon>Pentapetalae</taxon>
        <taxon>asterids</taxon>
        <taxon>lamiids</taxon>
        <taxon>Boraginales</taxon>
        <taxon>Boraginaceae</taxon>
        <taxon>Boraginoideae</taxon>
        <taxon>Lithospermeae</taxon>
        <taxon>Lithospermum</taxon>
    </lineage>
</organism>
<reference evidence="2 3" key="1">
    <citation type="submission" date="2024-01" db="EMBL/GenBank/DDBJ databases">
        <title>The complete chloroplast genome sequence of Lithospermum erythrorhizon: insights into the phylogenetic relationship among Boraginaceae species and the maternal lineages of purple gromwells.</title>
        <authorList>
            <person name="Okada T."/>
            <person name="Watanabe K."/>
        </authorList>
    </citation>
    <scope>NUCLEOTIDE SEQUENCE [LARGE SCALE GENOMIC DNA]</scope>
</reference>
<keyword evidence="3" id="KW-1185">Reference proteome</keyword>
<evidence type="ECO:0000256" key="1">
    <source>
        <dbReference type="SAM" id="MobiDB-lite"/>
    </source>
</evidence>
<comment type="caution">
    <text evidence="2">The sequence shown here is derived from an EMBL/GenBank/DDBJ whole genome shotgun (WGS) entry which is preliminary data.</text>
</comment>
<dbReference type="AlphaFoldDB" id="A0AAV3Q9U8"/>